<dbReference type="EMBL" id="MH460461">
    <property type="protein sequence ID" value="AXG66972.1"/>
    <property type="molecule type" value="Genomic_DNA"/>
</dbReference>
<evidence type="ECO:0000313" key="2">
    <source>
        <dbReference type="Proteomes" id="UP000263326"/>
    </source>
</evidence>
<keyword evidence="2" id="KW-1185">Reference proteome</keyword>
<gene>
    <name evidence="1" type="ORF">JA29_246</name>
</gene>
<dbReference type="Proteomes" id="UP000263326">
    <property type="component" value="Segment"/>
</dbReference>
<protein>
    <submittedName>
        <fullName evidence="1">Uncharacterized protein</fullName>
    </submittedName>
</protein>
<organism evidence="1 2">
    <name type="scientific">Dickeya phage vB_DsoM_JA29</name>
    <dbReference type="NCBI Taxonomy" id="2283031"/>
    <lineage>
        <taxon>Viruses</taxon>
        <taxon>Duplodnaviria</taxon>
        <taxon>Heunggongvirae</taxon>
        <taxon>Uroviricota</taxon>
        <taxon>Caudoviricetes</taxon>
        <taxon>Salmondvirus</taxon>
        <taxon>Salmondvirus JA29</taxon>
    </lineage>
</organism>
<sequence>MTQATKKRYCPETGVELREAIGIPCIVIVCHVIERERGVGKRPDGFVYCECKENLEKFKEFLQQQKSSSRGECYSEITNTELVQVSEEFVKELSKHRNDLHRPWIWENSSKHNSIV</sequence>
<proteinExistence type="predicted"/>
<name>A0A384ZXK8_9CAUD</name>
<reference evidence="1 2" key="1">
    <citation type="journal article" date="2018" name="Front. Microbiol.">
        <title>Jumbo Bacteriophages Are Represented Within an Increasing Diversity of Environmental Viruses Infecting the Emerging Phytopathogen, Dickeya solani.</title>
        <authorList>
            <person name="Day A.W."/>
            <person name="Ahn J."/>
            <person name="Salmond G.P.C."/>
        </authorList>
    </citation>
    <scope>NUCLEOTIDE SEQUENCE [LARGE SCALE GENOMIC DNA]</scope>
</reference>
<evidence type="ECO:0000313" key="1">
    <source>
        <dbReference type="EMBL" id="AXG66972.1"/>
    </source>
</evidence>
<accession>A0A384ZXK8</accession>